<feature type="transmembrane region" description="Helical" evidence="2">
    <location>
        <begin position="212"/>
        <end position="235"/>
    </location>
</feature>
<feature type="compositionally biased region" description="Polar residues" evidence="1">
    <location>
        <begin position="197"/>
        <end position="206"/>
    </location>
</feature>
<dbReference type="Proteomes" id="UP001213799">
    <property type="component" value="Unassembled WGS sequence"/>
</dbReference>
<keyword evidence="2" id="KW-1133">Transmembrane helix</keyword>
<reference evidence="3" key="2">
    <citation type="submission" date="2023-01" db="EMBL/GenBank/DDBJ databases">
        <authorList>
            <person name="Petersen C."/>
        </authorList>
    </citation>
    <scope>NUCLEOTIDE SEQUENCE</scope>
    <source>
        <strain evidence="3">IBT 12815</strain>
    </source>
</reference>
<organism evidence="3 4">
    <name type="scientific">Penicillium hordei</name>
    <dbReference type="NCBI Taxonomy" id="40994"/>
    <lineage>
        <taxon>Eukaryota</taxon>
        <taxon>Fungi</taxon>
        <taxon>Dikarya</taxon>
        <taxon>Ascomycota</taxon>
        <taxon>Pezizomycotina</taxon>
        <taxon>Eurotiomycetes</taxon>
        <taxon>Eurotiomycetidae</taxon>
        <taxon>Eurotiales</taxon>
        <taxon>Aspergillaceae</taxon>
        <taxon>Penicillium</taxon>
    </lineage>
</organism>
<name>A0AAD6ECZ1_9EURO</name>
<accession>A0AAD6ECZ1</accession>
<dbReference type="RefSeq" id="XP_056756028.1">
    <property type="nucleotide sequence ID" value="XM_056896280.1"/>
</dbReference>
<feature type="compositionally biased region" description="Polar residues" evidence="1">
    <location>
        <begin position="273"/>
        <end position="285"/>
    </location>
</feature>
<reference evidence="3" key="1">
    <citation type="journal article" date="2023" name="IMA Fungus">
        <title>Comparative genomic study of the Penicillium genus elucidates a diverse pangenome and 15 lateral gene transfer events.</title>
        <authorList>
            <person name="Petersen C."/>
            <person name="Sorensen T."/>
            <person name="Nielsen M.R."/>
            <person name="Sondergaard T.E."/>
            <person name="Sorensen J.L."/>
            <person name="Fitzpatrick D.A."/>
            <person name="Frisvad J.C."/>
            <person name="Nielsen K.L."/>
        </authorList>
    </citation>
    <scope>NUCLEOTIDE SEQUENCE</scope>
    <source>
        <strain evidence="3">IBT 12815</strain>
    </source>
</reference>
<feature type="compositionally biased region" description="Low complexity" evidence="1">
    <location>
        <begin position="173"/>
        <end position="196"/>
    </location>
</feature>
<keyword evidence="4" id="KW-1185">Reference proteome</keyword>
<dbReference type="GeneID" id="81586522"/>
<evidence type="ECO:0000313" key="4">
    <source>
        <dbReference type="Proteomes" id="UP001213799"/>
    </source>
</evidence>
<proteinExistence type="predicted"/>
<sequence>MASTSPPALTITFTPPPSCTTDTCMIENLSGTDYYTTTVTTGLTGWWLNLGPTDWSTCFPSGYAQATDFYYSPGICPSGYWTAFQSAYTSSGEAAETHATCCPINYSVQTRSDLLWFTTNQCTSRHTELSVWTYTKGGVVSSLTTTADGINAKGVSIRWRASDLITVTTTSSLQTTTSTGIRDPTATPTSTPTSTAQETYSSTSGLSTGAKAGIGVGISVGALLILAVIVLIWMLRRKAKKEGPSPNDTKPTHRSRYMPPTELEDNGAAYGSTEANHSHPSQPSPLNELDSKHIAAELPAQ</sequence>
<dbReference type="AlphaFoldDB" id="A0AAD6ECZ1"/>
<protein>
    <submittedName>
        <fullName evidence="3">Uncharacterized protein</fullName>
    </submittedName>
</protein>
<evidence type="ECO:0000256" key="2">
    <source>
        <dbReference type="SAM" id="Phobius"/>
    </source>
</evidence>
<keyword evidence="2" id="KW-0472">Membrane</keyword>
<keyword evidence="2" id="KW-0812">Transmembrane</keyword>
<dbReference type="EMBL" id="JAQJAE010000002">
    <property type="protein sequence ID" value="KAJ5608604.1"/>
    <property type="molecule type" value="Genomic_DNA"/>
</dbReference>
<evidence type="ECO:0000313" key="3">
    <source>
        <dbReference type="EMBL" id="KAJ5608604.1"/>
    </source>
</evidence>
<gene>
    <name evidence="3" type="ORF">N7537_005223</name>
</gene>
<feature type="region of interest" description="Disordered" evidence="1">
    <location>
        <begin position="240"/>
        <end position="301"/>
    </location>
</feature>
<comment type="caution">
    <text evidence="3">The sequence shown here is derived from an EMBL/GenBank/DDBJ whole genome shotgun (WGS) entry which is preliminary data.</text>
</comment>
<feature type="region of interest" description="Disordered" evidence="1">
    <location>
        <begin position="173"/>
        <end position="206"/>
    </location>
</feature>
<evidence type="ECO:0000256" key="1">
    <source>
        <dbReference type="SAM" id="MobiDB-lite"/>
    </source>
</evidence>
<dbReference type="CDD" id="cd21699">
    <property type="entry name" value="JMTM_APP_like"/>
    <property type="match status" value="1"/>
</dbReference>